<comment type="caution">
    <text evidence="1">The sequence shown here is derived from an EMBL/GenBank/DDBJ whole genome shotgun (WGS) entry which is preliminary data.</text>
</comment>
<dbReference type="EMBL" id="QJVC01000002">
    <property type="protein sequence ID" value="PYI39577.1"/>
    <property type="molecule type" value="Genomic_DNA"/>
</dbReference>
<keyword evidence="2" id="KW-1185">Reference proteome</keyword>
<name>A0A2V5JHM9_9MICC</name>
<protein>
    <submittedName>
        <fullName evidence="1">Uncharacterized protein</fullName>
    </submittedName>
</protein>
<sequence length="129" mass="13558">MASARGVLADDAAIQEAADTAARKLSEAQALLVKSIPVKLAAEQSCAGPNVKMKVSVVNDSDLRVTVVLKTLFGTKTFNDLDPGATRFNPFNAQSQNIAKGTVDAEVTATVDGKSVTQHQTLLYPSHSC</sequence>
<accession>A0A2V5JHM9</accession>
<dbReference type="Proteomes" id="UP000247980">
    <property type="component" value="Unassembled WGS sequence"/>
</dbReference>
<proteinExistence type="predicted"/>
<dbReference type="RefSeq" id="WP_110483751.1">
    <property type="nucleotide sequence ID" value="NZ_QJVC01000002.1"/>
</dbReference>
<dbReference type="AlphaFoldDB" id="A0A2V5JHM9"/>
<dbReference type="OrthoDB" id="2795102at2"/>
<organism evidence="1 2">
    <name type="scientific">Arthrobacter psychrolactophilus</name>
    <dbReference type="NCBI Taxonomy" id="92442"/>
    <lineage>
        <taxon>Bacteria</taxon>
        <taxon>Bacillati</taxon>
        <taxon>Actinomycetota</taxon>
        <taxon>Actinomycetes</taxon>
        <taxon>Micrococcales</taxon>
        <taxon>Micrococcaceae</taxon>
        <taxon>Arthrobacter</taxon>
    </lineage>
</organism>
<reference evidence="1 2" key="1">
    <citation type="submission" date="2018-05" db="EMBL/GenBank/DDBJ databases">
        <title>Genetic diversity of glacier-inhabiting Cryobacterium bacteria in China and description of Cryobacterium mengkeensis sp. nov. and Arthrobacter glacialis sp. nov.</title>
        <authorList>
            <person name="Liu Q."/>
            <person name="Xin Y.-H."/>
        </authorList>
    </citation>
    <scope>NUCLEOTIDE SEQUENCE [LARGE SCALE GENOMIC DNA]</scope>
    <source>
        <strain evidence="1 2">B7</strain>
    </source>
</reference>
<evidence type="ECO:0000313" key="1">
    <source>
        <dbReference type="EMBL" id="PYI39577.1"/>
    </source>
</evidence>
<gene>
    <name evidence="1" type="ORF">CVS30_02475</name>
</gene>
<evidence type="ECO:0000313" key="2">
    <source>
        <dbReference type="Proteomes" id="UP000247980"/>
    </source>
</evidence>